<feature type="region of interest" description="Disordered" evidence="1">
    <location>
        <begin position="36"/>
        <end position="59"/>
    </location>
</feature>
<evidence type="ECO:0000256" key="1">
    <source>
        <dbReference type="SAM" id="MobiDB-lite"/>
    </source>
</evidence>
<accession>A0ABU3AV88</accession>
<dbReference type="InterPro" id="IPR045701">
    <property type="entry name" value="DUF6059"/>
</dbReference>
<dbReference type="EMBL" id="JAVRFH010000021">
    <property type="protein sequence ID" value="MDT0612736.1"/>
    <property type="molecule type" value="Genomic_DNA"/>
</dbReference>
<organism evidence="2 3">
    <name type="scientific">Streptomyces lancefieldiae</name>
    <dbReference type="NCBI Taxonomy" id="3075520"/>
    <lineage>
        <taxon>Bacteria</taxon>
        <taxon>Bacillati</taxon>
        <taxon>Actinomycetota</taxon>
        <taxon>Actinomycetes</taxon>
        <taxon>Kitasatosporales</taxon>
        <taxon>Streptomycetaceae</taxon>
        <taxon>Streptomyces</taxon>
    </lineage>
</organism>
<reference evidence="2" key="1">
    <citation type="submission" date="2024-05" db="EMBL/GenBank/DDBJ databases">
        <title>30 novel species of actinomycetes from the DSMZ collection.</title>
        <authorList>
            <person name="Nouioui I."/>
        </authorList>
    </citation>
    <scope>NUCLEOTIDE SEQUENCE</scope>
    <source>
        <strain evidence="2">DSM 40712</strain>
    </source>
</reference>
<comment type="caution">
    <text evidence="2">The sequence shown here is derived from an EMBL/GenBank/DDBJ whole genome shotgun (WGS) entry which is preliminary data.</text>
</comment>
<feature type="compositionally biased region" description="Basic and acidic residues" evidence="1">
    <location>
        <begin position="49"/>
        <end position="59"/>
    </location>
</feature>
<dbReference type="Pfam" id="PF19534">
    <property type="entry name" value="DUF6059"/>
    <property type="match status" value="1"/>
</dbReference>
<protein>
    <submittedName>
        <fullName evidence="2">DUF6059 family protein</fullName>
    </submittedName>
</protein>
<sequence length="81" mass="9444">MGRWCPRRFVRGLWEGLVAYGRLCVVGETAPYEEEVRPKALWRHPPPGHPERLRPDLPLTDLERRLARELTDDAQNDRKAA</sequence>
<evidence type="ECO:0000313" key="3">
    <source>
        <dbReference type="Proteomes" id="UP001180724"/>
    </source>
</evidence>
<proteinExistence type="predicted"/>
<dbReference type="Proteomes" id="UP001180724">
    <property type="component" value="Unassembled WGS sequence"/>
</dbReference>
<evidence type="ECO:0000313" key="2">
    <source>
        <dbReference type="EMBL" id="MDT0612736.1"/>
    </source>
</evidence>
<name>A0ABU3AV88_9ACTN</name>
<gene>
    <name evidence="2" type="ORF">RM812_21325</name>
</gene>
<dbReference type="RefSeq" id="WP_311574811.1">
    <property type="nucleotide sequence ID" value="NZ_JAVRFH010000021.1"/>
</dbReference>
<keyword evidence="3" id="KW-1185">Reference proteome</keyword>